<dbReference type="InterPro" id="IPR018484">
    <property type="entry name" value="FGGY_N"/>
</dbReference>
<dbReference type="InterPro" id="IPR000577">
    <property type="entry name" value="Carb_kinase_FGGY"/>
</dbReference>
<dbReference type="InterPro" id="IPR018485">
    <property type="entry name" value="FGGY_C"/>
</dbReference>
<evidence type="ECO:0000313" key="6">
    <source>
        <dbReference type="EMBL" id="GEO03561.1"/>
    </source>
</evidence>
<evidence type="ECO:0000313" key="7">
    <source>
        <dbReference type="Proteomes" id="UP000321532"/>
    </source>
</evidence>
<dbReference type="EMBL" id="BJYS01000006">
    <property type="protein sequence ID" value="GEO03561.1"/>
    <property type="molecule type" value="Genomic_DNA"/>
</dbReference>
<dbReference type="OrthoDB" id="9805576at2"/>
<evidence type="ECO:0000256" key="1">
    <source>
        <dbReference type="ARBA" id="ARBA00009156"/>
    </source>
</evidence>
<dbReference type="Pfam" id="PF00370">
    <property type="entry name" value="FGGY_N"/>
    <property type="match status" value="1"/>
</dbReference>
<accession>A0A512AV16</accession>
<dbReference type="InterPro" id="IPR043129">
    <property type="entry name" value="ATPase_NBD"/>
</dbReference>
<feature type="domain" description="Carbohydrate kinase FGGY C-terminal" evidence="5">
    <location>
        <begin position="362"/>
        <end position="439"/>
    </location>
</feature>
<evidence type="ECO:0000256" key="3">
    <source>
        <dbReference type="ARBA" id="ARBA00022777"/>
    </source>
</evidence>
<dbReference type="PANTHER" id="PTHR43095:SF2">
    <property type="entry name" value="GLUCONOKINASE"/>
    <property type="match status" value="1"/>
</dbReference>
<evidence type="ECO:0000259" key="5">
    <source>
        <dbReference type="Pfam" id="PF02782"/>
    </source>
</evidence>
<dbReference type="PIRSF" id="PIRSF000538">
    <property type="entry name" value="GlpK"/>
    <property type="match status" value="1"/>
</dbReference>
<dbReference type="Gene3D" id="3.30.420.40">
    <property type="match status" value="2"/>
</dbReference>
<gene>
    <name evidence="6" type="primary">yoaC</name>
    <name evidence="6" type="ORF">AAE02nite_12250</name>
</gene>
<dbReference type="Proteomes" id="UP000321532">
    <property type="component" value="Unassembled WGS sequence"/>
</dbReference>
<name>A0A512AV16_9BACT</name>
<keyword evidence="3 6" id="KW-0418">Kinase</keyword>
<comment type="caution">
    <text evidence="6">The sequence shown here is derived from an EMBL/GenBank/DDBJ whole genome shotgun (WGS) entry which is preliminary data.</text>
</comment>
<dbReference type="GO" id="GO:0005975">
    <property type="term" value="P:carbohydrate metabolic process"/>
    <property type="evidence" value="ECO:0007669"/>
    <property type="project" value="InterPro"/>
</dbReference>
<protein>
    <submittedName>
        <fullName evidence="6">Putative sugar kinase YoaC</fullName>
    </submittedName>
</protein>
<evidence type="ECO:0000256" key="2">
    <source>
        <dbReference type="ARBA" id="ARBA00022679"/>
    </source>
</evidence>
<feature type="domain" description="Carbohydrate kinase FGGY N-terminal" evidence="4">
    <location>
        <begin position="7"/>
        <end position="246"/>
    </location>
</feature>
<dbReference type="CDD" id="cd07798">
    <property type="entry name" value="ASKHA_NBD_FGGY_YoaC-like"/>
    <property type="match status" value="1"/>
</dbReference>
<dbReference type="InterPro" id="IPR050406">
    <property type="entry name" value="FGGY_Carb_Kinase"/>
</dbReference>
<dbReference type="RefSeq" id="WP_146896027.1">
    <property type="nucleotide sequence ID" value="NZ_BJYS01000006.1"/>
</dbReference>
<dbReference type="AlphaFoldDB" id="A0A512AV16"/>
<dbReference type="Pfam" id="PF02782">
    <property type="entry name" value="FGGY_C"/>
    <property type="match status" value="1"/>
</dbReference>
<dbReference type="GO" id="GO:0016301">
    <property type="term" value="F:kinase activity"/>
    <property type="evidence" value="ECO:0007669"/>
    <property type="project" value="UniProtKB-KW"/>
</dbReference>
<dbReference type="PANTHER" id="PTHR43095">
    <property type="entry name" value="SUGAR KINASE"/>
    <property type="match status" value="1"/>
</dbReference>
<dbReference type="SUPFAM" id="SSF53067">
    <property type="entry name" value="Actin-like ATPase domain"/>
    <property type="match status" value="2"/>
</dbReference>
<sequence>MAAKEAYIIIDIGTGNVRVAVAATSGKILSVERANMPYHKDENYPEAIYFNPNELWGIITNLAQTALQQVPGVEIKALTATSQREGIVLIGQNGESLIGLPNIDHRGREWESLMTDKSNIYTLTGRYPTSLFSALKLVGIRERHPEIWEQFATFVSISDWAQYMLSGVARYEHSQASETLLYDVAQKQWSPELCFTFDINPNNLSELGSAGAILGNILPEQASVLNISPAAVIIIGGADTQLAVLGTQPAPDDVVIVSGTTTPIIKLANSYIIDPQERSWTNRHTDVDSFILETNAGVTGLNYQRLKEIFYPNESYAVIEQELAALTQLQCVASLGSLVADEKTPITKGGFIFPAPVSHLLTRAHFVWATLWDIACSIKENYSTLCDIEAHEKDYVWACGGGFQSPLLRQFISNLLQKKVMVRENYQQSSVVGGVIICNEALGVTGQTEVPVTVVEPQVNARDQQLYTEWKKNRATFKQMCLEEVA</sequence>
<reference evidence="6 7" key="1">
    <citation type="submission" date="2019-07" db="EMBL/GenBank/DDBJ databases">
        <title>Whole genome shotgun sequence of Adhaeribacter aerolatus NBRC 106133.</title>
        <authorList>
            <person name="Hosoyama A."/>
            <person name="Uohara A."/>
            <person name="Ohji S."/>
            <person name="Ichikawa N."/>
        </authorList>
    </citation>
    <scope>NUCLEOTIDE SEQUENCE [LARGE SCALE GENOMIC DNA]</scope>
    <source>
        <strain evidence="6 7">NBRC 106133</strain>
    </source>
</reference>
<evidence type="ECO:0000259" key="4">
    <source>
        <dbReference type="Pfam" id="PF00370"/>
    </source>
</evidence>
<proteinExistence type="inferred from homology"/>
<comment type="similarity">
    <text evidence="1">Belongs to the FGGY kinase family.</text>
</comment>
<organism evidence="6 7">
    <name type="scientific">Adhaeribacter aerolatus</name>
    <dbReference type="NCBI Taxonomy" id="670289"/>
    <lineage>
        <taxon>Bacteria</taxon>
        <taxon>Pseudomonadati</taxon>
        <taxon>Bacteroidota</taxon>
        <taxon>Cytophagia</taxon>
        <taxon>Cytophagales</taxon>
        <taxon>Hymenobacteraceae</taxon>
        <taxon>Adhaeribacter</taxon>
    </lineage>
</organism>
<keyword evidence="2" id="KW-0808">Transferase</keyword>
<keyword evidence="7" id="KW-1185">Reference proteome</keyword>